<dbReference type="PANTHER" id="PTHR11915">
    <property type="entry name" value="SPECTRIN/FILAMIN RELATED CYTOSKELETAL PROTEIN"/>
    <property type="match status" value="1"/>
</dbReference>
<feature type="compositionally biased region" description="Basic and acidic residues" evidence="1">
    <location>
        <begin position="541"/>
        <end position="561"/>
    </location>
</feature>
<feature type="compositionally biased region" description="Basic and acidic residues" evidence="1">
    <location>
        <begin position="297"/>
        <end position="311"/>
    </location>
</feature>
<feature type="compositionally biased region" description="Polar residues" evidence="1">
    <location>
        <begin position="284"/>
        <end position="296"/>
    </location>
</feature>
<evidence type="ECO:0000313" key="3">
    <source>
        <dbReference type="EMBL" id="RIB20108.1"/>
    </source>
</evidence>
<protein>
    <submittedName>
        <fullName evidence="3">Calponin homology domain-containing protein</fullName>
    </submittedName>
</protein>
<feature type="region of interest" description="Disordered" evidence="1">
    <location>
        <begin position="227"/>
        <end position="319"/>
    </location>
</feature>
<dbReference type="OrthoDB" id="10017054at2759"/>
<feature type="domain" description="Calponin-homology (CH)" evidence="2">
    <location>
        <begin position="40"/>
        <end position="160"/>
    </location>
</feature>
<dbReference type="PROSITE" id="PS50021">
    <property type="entry name" value="CH"/>
    <property type="match status" value="2"/>
</dbReference>
<gene>
    <name evidence="3" type="ORF">C2G38_2035527</name>
</gene>
<feature type="domain" description="Calponin-homology (CH)" evidence="2">
    <location>
        <begin position="389"/>
        <end position="514"/>
    </location>
</feature>
<keyword evidence="4" id="KW-1185">Reference proteome</keyword>
<dbReference type="EMBL" id="QKWP01000436">
    <property type="protein sequence ID" value="RIB20108.1"/>
    <property type="molecule type" value="Genomic_DNA"/>
</dbReference>
<dbReference type="SMART" id="SM00033">
    <property type="entry name" value="CH"/>
    <property type="match status" value="1"/>
</dbReference>
<evidence type="ECO:0000259" key="2">
    <source>
        <dbReference type="PROSITE" id="PS50021"/>
    </source>
</evidence>
<feature type="region of interest" description="Disordered" evidence="1">
    <location>
        <begin position="541"/>
        <end position="584"/>
    </location>
</feature>
<evidence type="ECO:0000313" key="4">
    <source>
        <dbReference type="Proteomes" id="UP000266673"/>
    </source>
</evidence>
<dbReference type="AlphaFoldDB" id="A0A397VE97"/>
<organism evidence="3 4">
    <name type="scientific">Gigaspora rosea</name>
    <dbReference type="NCBI Taxonomy" id="44941"/>
    <lineage>
        <taxon>Eukaryota</taxon>
        <taxon>Fungi</taxon>
        <taxon>Fungi incertae sedis</taxon>
        <taxon>Mucoromycota</taxon>
        <taxon>Glomeromycotina</taxon>
        <taxon>Glomeromycetes</taxon>
        <taxon>Diversisporales</taxon>
        <taxon>Gigasporaceae</taxon>
        <taxon>Gigaspora</taxon>
    </lineage>
</organism>
<reference evidence="3 4" key="1">
    <citation type="submission" date="2018-06" db="EMBL/GenBank/DDBJ databases">
        <title>Comparative genomics reveals the genomic features of Rhizophagus irregularis, R. cerebriforme, R. diaphanum and Gigaspora rosea, and their symbiotic lifestyle signature.</title>
        <authorList>
            <person name="Morin E."/>
            <person name="San Clemente H."/>
            <person name="Chen E.C.H."/>
            <person name="De La Providencia I."/>
            <person name="Hainaut M."/>
            <person name="Kuo A."/>
            <person name="Kohler A."/>
            <person name="Murat C."/>
            <person name="Tang N."/>
            <person name="Roy S."/>
            <person name="Loubradou J."/>
            <person name="Henrissat B."/>
            <person name="Grigoriev I.V."/>
            <person name="Corradi N."/>
            <person name="Roux C."/>
            <person name="Martin F.M."/>
        </authorList>
    </citation>
    <scope>NUCLEOTIDE SEQUENCE [LARGE SCALE GENOMIC DNA]</scope>
    <source>
        <strain evidence="3 4">DAOM 194757</strain>
    </source>
</reference>
<dbReference type="Proteomes" id="UP000266673">
    <property type="component" value="Unassembled WGS sequence"/>
</dbReference>
<comment type="caution">
    <text evidence="3">The sequence shown here is derived from an EMBL/GenBank/DDBJ whole genome shotgun (WGS) entry which is preliminary data.</text>
</comment>
<name>A0A397VE97_9GLOM</name>
<feature type="compositionally biased region" description="Acidic residues" evidence="1">
    <location>
        <begin position="227"/>
        <end position="238"/>
    </location>
</feature>
<evidence type="ECO:0000256" key="1">
    <source>
        <dbReference type="SAM" id="MobiDB-lite"/>
    </source>
</evidence>
<dbReference type="InterPro" id="IPR036872">
    <property type="entry name" value="CH_dom_sf"/>
</dbReference>
<feature type="compositionally biased region" description="Basic and acidic residues" evidence="1">
    <location>
        <begin position="243"/>
        <end position="283"/>
    </location>
</feature>
<proteinExistence type="predicted"/>
<feature type="region of interest" description="Disordered" evidence="1">
    <location>
        <begin position="337"/>
        <end position="358"/>
    </location>
</feature>
<dbReference type="Gene3D" id="1.10.418.10">
    <property type="entry name" value="Calponin-like domain"/>
    <property type="match status" value="2"/>
</dbReference>
<dbReference type="STRING" id="44941.A0A397VE97"/>
<accession>A0A397VE97</accession>
<dbReference type="SUPFAM" id="SSF47576">
    <property type="entry name" value="Calponin-homology domain, CH-domain"/>
    <property type="match status" value="1"/>
</dbReference>
<dbReference type="Pfam" id="PF00307">
    <property type="entry name" value="CH"/>
    <property type="match status" value="1"/>
</dbReference>
<dbReference type="InterPro" id="IPR001715">
    <property type="entry name" value="CH_dom"/>
</dbReference>
<sequence length="678" mass="78174">MPPPNKPRRRNSLVGQWDTTTKVVNVKQKFYSSSPDKYTEAQLATFTKWVNIQLRTIHVDDETAQKIPEIKAIDKDFRDGKRFMQLLHVLYENDPELPKPERGRTRHHYVANVSKVIQFLQQRLDDSGLAALQAIGPVDIVDGNVKLTLGLVWLMISKFHQMIGTFNMTEEQLAEAEANLSKENDRRKSPGTWLDNLVEKSIRPSTSDTLVNIQSRFAGINQLDSPLESEEYYDEPDSINDFHTQESSESYHDKINDSHTQESSELYHDKQESHESFHDKQESYESLQDHQVSSDDQQIRSDIQTDQKDSSIDFQSSPTIIQQDNFKGKSLADVPTKRVLPSRLTSEQQKAKADKRLSLPPDSLWRGSLKKSLPPPRRFETLRLNSTPTSSSSGLLFWINMQLIDYASILPTTTYPIESFTRLNDGILLATLIHHKNSEWIEDFDELIKDDANDDKEVIIKQRLTRCFSIIEDKLGVQKPKELISILVESDHKDENRLKRTELMWNSYISDIFMAMSENRKKKNTIRNSIRLKHINENNENDKLSKIQERSVPIDEKDKEKSRKKSRGCIPSFGSNRNISPMPPWAPKASVITALFEWTIGWLLNSSDDDDSDFDQDDNPRGREMKTVKIGKKRSDGTWNIQNANEWKKEGESLSDNDDVPIQLLANSHQPALYMYWS</sequence>